<keyword evidence="4" id="KW-1185">Reference proteome</keyword>
<reference evidence="1 4" key="2">
    <citation type="submission" date="2021-01" db="EMBL/GenBank/DDBJ databases">
        <title>Whole genome shotgun sequence of Actinoplanes lobatus NBRC 12513.</title>
        <authorList>
            <person name="Komaki H."/>
            <person name="Tamura T."/>
        </authorList>
    </citation>
    <scope>NUCLEOTIDE SEQUENCE [LARGE SCALE GENOMIC DNA]</scope>
    <source>
        <strain evidence="1 4">NBRC 12513</strain>
    </source>
</reference>
<name>A0A7W7MLW1_9ACTN</name>
<gene>
    <name evidence="1" type="ORF">Alo02nite_62830</name>
    <name evidence="2" type="ORF">BJ964_009340</name>
</gene>
<dbReference type="EMBL" id="JACHNC010000001">
    <property type="protein sequence ID" value="MBB4755179.1"/>
    <property type="molecule type" value="Genomic_DNA"/>
</dbReference>
<sequence length="280" mass="30854">MFATANERVTSRLDRMPTTHEETLDFAFIDALVEARGPHLTMSGTVVDIDAHFVGGGWHWQRWEIADLGLIINFRQRGNLLRTKVVLLQSKRLYPREAEFTEDLGLARPGGFGSLMAKSLPATVGPRVFRFDDSCRYRALQVGDDQWQSIAKYETTFGLPIHYMLYHPRAMPSQSSIPVQLPFNPPTIPLVTGSRVMSASAIRASTSHFSRNYAPAFGELRGGSAAPGAPIQDFIVDEVLACHEGYVVDDGAENEGLVRVFSQRGAPIAAAVRIDIDLPG</sequence>
<evidence type="ECO:0000313" key="4">
    <source>
        <dbReference type="Proteomes" id="UP000631312"/>
    </source>
</evidence>
<reference evidence="2 3" key="1">
    <citation type="submission" date="2020-08" db="EMBL/GenBank/DDBJ databases">
        <title>Sequencing the genomes of 1000 actinobacteria strains.</title>
        <authorList>
            <person name="Klenk H.-P."/>
        </authorList>
    </citation>
    <scope>NUCLEOTIDE SEQUENCE [LARGE SCALE GENOMIC DNA]</scope>
    <source>
        <strain evidence="2 3">DSM 43150</strain>
    </source>
</reference>
<dbReference type="EMBL" id="BOMP01000106">
    <property type="protein sequence ID" value="GIE43385.1"/>
    <property type="molecule type" value="Genomic_DNA"/>
</dbReference>
<proteinExistence type="predicted"/>
<evidence type="ECO:0000313" key="1">
    <source>
        <dbReference type="EMBL" id="GIE43385.1"/>
    </source>
</evidence>
<protein>
    <submittedName>
        <fullName evidence="2">Uncharacterized protein</fullName>
    </submittedName>
</protein>
<dbReference type="RefSeq" id="WP_188126618.1">
    <property type="nucleotide sequence ID" value="NZ_BOMP01000106.1"/>
</dbReference>
<evidence type="ECO:0000313" key="3">
    <source>
        <dbReference type="Proteomes" id="UP000590511"/>
    </source>
</evidence>
<accession>A0A7W7MLW1</accession>
<organism evidence="2 3">
    <name type="scientific">Actinoplanes lobatus</name>
    <dbReference type="NCBI Taxonomy" id="113568"/>
    <lineage>
        <taxon>Bacteria</taxon>
        <taxon>Bacillati</taxon>
        <taxon>Actinomycetota</taxon>
        <taxon>Actinomycetes</taxon>
        <taxon>Micromonosporales</taxon>
        <taxon>Micromonosporaceae</taxon>
        <taxon>Actinoplanes</taxon>
    </lineage>
</organism>
<dbReference type="Proteomes" id="UP000590511">
    <property type="component" value="Unassembled WGS sequence"/>
</dbReference>
<comment type="caution">
    <text evidence="2">The sequence shown here is derived from an EMBL/GenBank/DDBJ whole genome shotgun (WGS) entry which is preliminary data.</text>
</comment>
<dbReference type="Proteomes" id="UP000631312">
    <property type="component" value="Unassembled WGS sequence"/>
</dbReference>
<evidence type="ECO:0000313" key="2">
    <source>
        <dbReference type="EMBL" id="MBB4755179.1"/>
    </source>
</evidence>
<dbReference type="AlphaFoldDB" id="A0A7W7MLW1"/>